<dbReference type="PANTHER" id="PTHR45947">
    <property type="entry name" value="SULFOQUINOVOSYL TRANSFERASE SQD2"/>
    <property type="match status" value="1"/>
</dbReference>
<protein>
    <submittedName>
        <fullName evidence="3">Glycosyltransferase involved in cell wall biosynthesis</fullName>
    </submittedName>
</protein>
<comment type="caution">
    <text evidence="3">The sequence shown here is derived from an EMBL/GenBank/DDBJ whole genome shotgun (WGS) entry which is preliminary data.</text>
</comment>
<dbReference type="Pfam" id="PF00534">
    <property type="entry name" value="Glycos_transf_1"/>
    <property type="match status" value="1"/>
</dbReference>
<dbReference type="InterPro" id="IPR028098">
    <property type="entry name" value="Glyco_trans_4-like_N"/>
</dbReference>
<evidence type="ECO:0000259" key="1">
    <source>
        <dbReference type="Pfam" id="PF00534"/>
    </source>
</evidence>
<evidence type="ECO:0000313" key="4">
    <source>
        <dbReference type="Proteomes" id="UP001549320"/>
    </source>
</evidence>
<dbReference type="PANTHER" id="PTHR45947:SF3">
    <property type="entry name" value="SULFOQUINOVOSYL TRANSFERASE SQD2"/>
    <property type="match status" value="1"/>
</dbReference>
<dbReference type="Pfam" id="PF13579">
    <property type="entry name" value="Glyco_trans_4_4"/>
    <property type="match status" value="1"/>
</dbReference>
<dbReference type="EMBL" id="JBEPSH010000001">
    <property type="protein sequence ID" value="MET4575241.1"/>
    <property type="molecule type" value="Genomic_DNA"/>
</dbReference>
<keyword evidence="4" id="KW-1185">Reference proteome</keyword>
<sequence length="618" mass="68554">MTRSLHGRVLHVGKFFPPHRGGMESFLADLITEQRQQGLYAIGLVHGLPRHDDPSWLHRVRVQTEVLYAPMGMGFPFKLRRLIREFEPDVIHLHMPNNAAFWALIMRSARRIPWVVHWQSDVVPSRVRRALSAAYMLYEPFERAILAQAYRVIATSPPYLAASPTLQPWLDKCCIVPLGLADQSLDSPAPRTSLSKQALWRPGAFRLLSIGRLVYYKGFETLIQAVSSIPGVQLLIAGEGEMRPALEALIKSFEAETGQESPVQLLGSVSEAVKHELFETCDVFCLASCERTESFGLVLIEAMQHAKPCIVSDLPGSGMPWVVKEAGAGVDVPLDDLGAWRTAIHQFRGSPDLRQQMGESGKRAAAGRFSIATCAWNIARLYASASPEIGLADQDNDSLIILHTEGENPLAQTYIDALRLAGWQDILVVGDQAQRRHLDGALPLPSVLSMGAWNSIQTGLRYALQHGYKRVFTVDINRFPQVKSLEDLQNAMDQPSGPDVVIGAFPKVSGKHRDWAWKWLKTLTGISLQDPSSGFRLYNHDAMVVSASREATLLDHEDIGSLLLFRKSRLRVSEVAVAPLSELAQPVSPKDSFASTLHYLAATTVLCCSNWSNRAKRR</sequence>
<reference evidence="3 4" key="1">
    <citation type="submission" date="2024-06" db="EMBL/GenBank/DDBJ databases">
        <title>Sorghum-associated microbial communities from plants grown in Nebraska, USA.</title>
        <authorList>
            <person name="Schachtman D."/>
        </authorList>
    </citation>
    <scope>NUCLEOTIDE SEQUENCE [LARGE SCALE GENOMIC DNA]</scope>
    <source>
        <strain evidence="3 4">2709</strain>
    </source>
</reference>
<dbReference type="Gene3D" id="3.40.50.2000">
    <property type="entry name" value="Glycogen Phosphorylase B"/>
    <property type="match status" value="2"/>
</dbReference>
<name>A0ABV2Q2J6_9BURK</name>
<feature type="domain" description="Glycosyltransferase subfamily 4-like N-terminal" evidence="2">
    <location>
        <begin position="21"/>
        <end position="179"/>
    </location>
</feature>
<organism evidence="3 4">
    <name type="scientific">Ottowia thiooxydans</name>
    <dbReference type="NCBI Taxonomy" id="219182"/>
    <lineage>
        <taxon>Bacteria</taxon>
        <taxon>Pseudomonadati</taxon>
        <taxon>Pseudomonadota</taxon>
        <taxon>Betaproteobacteria</taxon>
        <taxon>Burkholderiales</taxon>
        <taxon>Comamonadaceae</taxon>
        <taxon>Ottowia</taxon>
    </lineage>
</organism>
<dbReference type="InterPro" id="IPR001296">
    <property type="entry name" value="Glyco_trans_1"/>
</dbReference>
<dbReference type="InterPro" id="IPR050194">
    <property type="entry name" value="Glycosyltransferase_grp1"/>
</dbReference>
<proteinExistence type="predicted"/>
<gene>
    <name evidence="3" type="ORF">ABIE13_000338</name>
</gene>
<feature type="domain" description="Glycosyl transferase family 1" evidence="1">
    <location>
        <begin position="194"/>
        <end position="363"/>
    </location>
</feature>
<dbReference type="Proteomes" id="UP001549320">
    <property type="component" value="Unassembled WGS sequence"/>
</dbReference>
<evidence type="ECO:0000259" key="2">
    <source>
        <dbReference type="Pfam" id="PF13579"/>
    </source>
</evidence>
<dbReference type="RefSeq" id="WP_354440565.1">
    <property type="nucleotide sequence ID" value="NZ_JBEPSH010000001.1"/>
</dbReference>
<dbReference type="SUPFAM" id="SSF53756">
    <property type="entry name" value="UDP-Glycosyltransferase/glycogen phosphorylase"/>
    <property type="match status" value="1"/>
</dbReference>
<evidence type="ECO:0000313" key="3">
    <source>
        <dbReference type="EMBL" id="MET4575241.1"/>
    </source>
</evidence>
<accession>A0ABV2Q2J6</accession>